<organism evidence="1 2">
    <name type="scientific">Streptomyces syringium</name>
    <dbReference type="NCBI Taxonomy" id="76729"/>
    <lineage>
        <taxon>Bacteria</taxon>
        <taxon>Bacillati</taxon>
        <taxon>Actinomycetota</taxon>
        <taxon>Actinomycetes</taxon>
        <taxon>Kitasatosporales</taxon>
        <taxon>Streptomycetaceae</taxon>
        <taxon>Streptomyces</taxon>
    </lineage>
</organism>
<dbReference type="EMBL" id="JAGIOH010000001">
    <property type="protein sequence ID" value="MBP2400600.1"/>
    <property type="molecule type" value="Genomic_DNA"/>
</dbReference>
<name>A0ABS4XVQ8_9ACTN</name>
<evidence type="ECO:0008006" key="3">
    <source>
        <dbReference type="Google" id="ProtNLM"/>
    </source>
</evidence>
<sequence>MARKRAREDAPDRALITEIAKDVIEGIAREEMPMFSAASQAYFADPQRAISGRGSRQAPLGFGSGMVELILTPIVLAATAKAVECLAETILERTPGEGTTAALRRIFRVGHRSPGTPVPDDADQRTPSGAVAVELRQEDIERLRQVVEATLHECGTAPESARLIADAIIGRCRTPRPTS</sequence>
<evidence type="ECO:0000313" key="2">
    <source>
        <dbReference type="Proteomes" id="UP001519291"/>
    </source>
</evidence>
<dbReference type="RefSeq" id="WP_209513211.1">
    <property type="nucleotide sequence ID" value="NZ_JAGIOH010000001.1"/>
</dbReference>
<accession>A0ABS4XVQ8</accession>
<proteinExistence type="predicted"/>
<protein>
    <recommendedName>
        <fullName evidence="3">DUF222 domain-containing protein</fullName>
    </recommendedName>
</protein>
<gene>
    <name evidence="1" type="ORF">JO379_000069</name>
</gene>
<comment type="caution">
    <text evidence="1">The sequence shown here is derived from an EMBL/GenBank/DDBJ whole genome shotgun (WGS) entry which is preliminary data.</text>
</comment>
<dbReference type="GeneID" id="91566970"/>
<evidence type="ECO:0000313" key="1">
    <source>
        <dbReference type="EMBL" id="MBP2400600.1"/>
    </source>
</evidence>
<reference evidence="1 2" key="1">
    <citation type="submission" date="2021-03" db="EMBL/GenBank/DDBJ databases">
        <title>Sequencing the genomes of 1000 actinobacteria strains.</title>
        <authorList>
            <person name="Klenk H.-P."/>
        </authorList>
    </citation>
    <scope>NUCLEOTIDE SEQUENCE [LARGE SCALE GENOMIC DNA]</scope>
    <source>
        <strain evidence="1 2">DSM 41480</strain>
    </source>
</reference>
<keyword evidence="2" id="KW-1185">Reference proteome</keyword>
<dbReference type="Proteomes" id="UP001519291">
    <property type="component" value="Unassembled WGS sequence"/>
</dbReference>